<name>A0ABQ6MW88_9STRA</name>
<comment type="caution">
    <text evidence="2">The sequence shown here is derived from an EMBL/GenBank/DDBJ whole genome shotgun (WGS) entry which is preliminary data.</text>
</comment>
<evidence type="ECO:0000256" key="1">
    <source>
        <dbReference type="SAM" id="MobiDB-lite"/>
    </source>
</evidence>
<evidence type="ECO:0000313" key="3">
    <source>
        <dbReference type="Proteomes" id="UP001165060"/>
    </source>
</evidence>
<evidence type="ECO:0000313" key="2">
    <source>
        <dbReference type="EMBL" id="GMI33839.1"/>
    </source>
</evidence>
<sequence>MRRGRRKLVGIPRGLKEHINSKHAERPEAPQAPPPVPPGDLGDDLSDLVSLWARRVLVPASLDASLDSSFHSLASQAPSYPAFCLELVRAVERVAPPLLLAAGREPKSGYRESLPPLHALAADPRTTVKQFDARLGELVREDLEPPPPKKRKHGDPPLPPPAPAPPPDMSSPAALASAGRLLASLDRNGSSLLSWSAGAGNLPLLERLSGAPPPPERGGRSRDGKTFLHFAAANGRTALLSA</sequence>
<protein>
    <submittedName>
        <fullName evidence="2">Uncharacterized protein</fullName>
    </submittedName>
</protein>
<dbReference type="EMBL" id="BRYB01003270">
    <property type="protein sequence ID" value="GMI33839.1"/>
    <property type="molecule type" value="Genomic_DNA"/>
</dbReference>
<organism evidence="2 3">
    <name type="scientific">Tetraparma gracilis</name>
    <dbReference type="NCBI Taxonomy" id="2962635"/>
    <lineage>
        <taxon>Eukaryota</taxon>
        <taxon>Sar</taxon>
        <taxon>Stramenopiles</taxon>
        <taxon>Ochrophyta</taxon>
        <taxon>Bolidophyceae</taxon>
        <taxon>Parmales</taxon>
        <taxon>Triparmaceae</taxon>
        <taxon>Tetraparma</taxon>
    </lineage>
</organism>
<gene>
    <name evidence="2" type="ORF">TeGR_g311</name>
</gene>
<accession>A0ABQ6MW88</accession>
<feature type="compositionally biased region" description="Pro residues" evidence="1">
    <location>
        <begin position="156"/>
        <end position="169"/>
    </location>
</feature>
<reference evidence="2 3" key="1">
    <citation type="journal article" date="2023" name="Commun. Biol.">
        <title>Genome analysis of Parmales, the sister group of diatoms, reveals the evolutionary specialization of diatoms from phago-mixotrophs to photoautotrophs.</title>
        <authorList>
            <person name="Ban H."/>
            <person name="Sato S."/>
            <person name="Yoshikawa S."/>
            <person name="Yamada K."/>
            <person name="Nakamura Y."/>
            <person name="Ichinomiya M."/>
            <person name="Sato N."/>
            <person name="Blanc-Mathieu R."/>
            <person name="Endo H."/>
            <person name="Kuwata A."/>
            <person name="Ogata H."/>
        </authorList>
    </citation>
    <scope>NUCLEOTIDE SEQUENCE [LARGE SCALE GENOMIC DNA]</scope>
</reference>
<proteinExistence type="predicted"/>
<dbReference type="Proteomes" id="UP001165060">
    <property type="component" value="Unassembled WGS sequence"/>
</dbReference>
<feature type="non-terminal residue" evidence="2">
    <location>
        <position position="242"/>
    </location>
</feature>
<feature type="compositionally biased region" description="Basic and acidic residues" evidence="1">
    <location>
        <begin position="14"/>
        <end position="28"/>
    </location>
</feature>
<feature type="region of interest" description="Disordered" evidence="1">
    <location>
        <begin position="1"/>
        <end position="41"/>
    </location>
</feature>
<feature type="region of interest" description="Disordered" evidence="1">
    <location>
        <begin position="138"/>
        <end position="175"/>
    </location>
</feature>
<feature type="region of interest" description="Disordered" evidence="1">
    <location>
        <begin position="203"/>
        <end position="225"/>
    </location>
</feature>
<keyword evidence="3" id="KW-1185">Reference proteome</keyword>